<keyword evidence="5 8" id="KW-0812">Transmembrane</keyword>
<dbReference type="RefSeq" id="WP_283174285.1">
    <property type="nucleotide sequence ID" value="NZ_JAPNOA010000029.1"/>
</dbReference>
<comment type="subcellular location">
    <subcellularLocation>
        <location evidence="1">Cell membrane</location>
        <topology evidence="1">Multi-pass membrane protein</topology>
    </subcellularLocation>
</comment>
<keyword evidence="10" id="KW-1185">Reference proteome</keyword>
<comment type="similarity">
    <text evidence="2">Belongs to the AzlC family.</text>
</comment>
<dbReference type="Proteomes" id="UP001150830">
    <property type="component" value="Unassembled WGS sequence"/>
</dbReference>
<feature type="transmembrane region" description="Helical" evidence="8">
    <location>
        <begin position="42"/>
        <end position="62"/>
    </location>
</feature>
<protein>
    <submittedName>
        <fullName evidence="9">AzlC family ABC transporter permease</fullName>
    </submittedName>
</protein>
<dbReference type="AlphaFoldDB" id="A0A9X3IUE4"/>
<evidence type="ECO:0000313" key="9">
    <source>
        <dbReference type="EMBL" id="MCY0966083.1"/>
    </source>
</evidence>
<feature type="transmembrane region" description="Helical" evidence="8">
    <location>
        <begin position="69"/>
        <end position="91"/>
    </location>
</feature>
<comment type="caution">
    <text evidence="9">The sequence shown here is derived from an EMBL/GenBank/DDBJ whole genome shotgun (WGS) entry which is preliminary data.</text>
</comment>
<dbReference type="Pfam" id="PF03591">
    <property type="entry name" value="AzlC"/>
    <property type="match status" value="1"/>
</dbReference>
<evidence type="ECO:0000256" key="4">
    <source>
        <dbReference type="ARBA" id="ARBA00022475"/>
    </source>
</evidence>
<feature type="transmembrane region" description="Helical" evidence="8">
    <location>
        <begin position="16"/>
        <end position="36"/>
    </location>
</feature>
<feature type="transmembrane region" description="Helical" evidence="8">
    <location>
        <begin position="209"/>
        <end position="225"/>
    </location>
</feature>
<name>A0A9X3IUE4_9GAMM</name>
<evidence type="ECO:0000313" key="10">
    <source>
        <dbReference type="Proteomes" id="UP001150830"/>
    </source>
</evidence>
<evidence type="ECO:0000256" key="1">
    <source>
        <dbReference type="ARBA" id="ARBA00004651"/>
    </source>
</evidence>
<dbReference type="EMBL" id="JAPNOA010000029">
    <property type="protein sequence ID" value="MCY0966083.1"/>
    <property type="molecule type" value="Genomic_DNA"/>
</dbReference>
<dbReference type="GO" id="GO:1903785">
    <property type="term" value="P:L-valine transmembrane transport"/>
    <property type="evidence" value="ECO:0007669"/>
    <property type="project" value="TreeGrafter"/>
</dbReference>
<accession>A0A9X3IUE4</accession>
<dbReference type="PANTHER" id="PTHR34979">
    <property type="entry name" value="INNER MEMBRANE PROTEIN YGAZ"/>
    <property type="match status" value="1"/>
</dbReference>
<dbReference type="InterPro" id="IPR011606">
    <property type="entry name" value="Brnchd-chn_aa_trnsp_permease"/>
</dbReference>
<evidence type="ECO:0000256" key="6">
    <source>
        <dbReference type="ARBA" id="ARBA00022989"/>
    </source>
</evidence>
<feature type="transmembrane region" description="Helical" evidence="8">
    <location>
        <begin position="163"/>
        <end position="180"/>
    </location>
</feature>
<evidence type="ECO:0000256" key="2">
    <source>
        <dbReference type="ARBA" id="ARBA00010735"/>
    </source>
</evidence>
<organism evidence="9 10">
    <name type="scientific">Parathalassolituus penaei</name>
    <dbReference type="NCBI Taxonomy" id="2997323"/>
    <lineage>
        <taxon>Bacteria</taxon>
        <taxon>Pseudomonadati</taxon>
        <taxon>Pseudomonadota</taxon>
        <taxon>Gammaproteobacteria</taxon>
        <taxon>Oceanospirillales</taxon>
        <taxon>Oceanospirillaceae</taxon>
        <taxon>Parathalassolituus</taxon>
    </lineage>
</organism>
<feature type="transmembrane region" description="Helical" evidence="8">
    <location>
        <begin position="133"/>
        <end position="157"/>
    </location>
</feature>
<keyword evidence="6 8" id="KW-1133">Transmembrane helix</keyword>
<evidence type="ECO:0000256" key="8">
    <source>
        <dbReference type="SAM" id="Phobius"/>
    </source>
</evidence>
<proteinExistence type="inferred from homology"/>
<evidence type="ECO:0000256" key="3">
    <source>
        <dbReference type="ARBA" id="ARBA00022448"/>
    </source>
</evidence>
<evidence type="ECO:0000256" key="5">
    <source>
        <dbReference type="ARBA" id="ARBA00022692"/>
    </source>
</evidence>
<evidence type="ECO:0000256" key="7">
    <source>
        <dbReference type="ARBA" id="ARBA00023136"/>
    </source>
</evidence>
<dbReference type="PANTHER" id="PTHR34979:SF1">
    <property type="entry name" value="INNER MEMBRANE PROTEIN YGAZ"/>
    <property type="match status" value="1"/>
</dbReference>
<keyword evidence="3" id="KW-0813">Transport</keyword>
<sequence>MHASAGRQSFQQGIQALLPLAPGVLPFGLVTGVTAANQGYSFFEILGMTLLFYAGSAQMAALQLLNEQALPLVILITVVVINLRFLMYSAALAPHMHRLPAKARWPLGYMISDQSFALSMVRNQQQPHAPMDLWFFAGSSFSMWLVWQVSVILGVMVGSGIPASWSLDFAIPLSFLAILVPAIRNSASLSAALTGGLVAVLAHGLPYNLGLIVASVSGIAAGLLVETRKKPAASHQQGAKA</sequence>
<gene>
    <name evidence="9" type="ORF">OUO13_12870</name>
</gene>
<dbReference type="GO" id="GO:0005886">
    <property type="term" value="C:plasma membrane"/>
    <property type="evidence" value="ECO:0007669"/>
    <property type="project" value="UniProtKB-SubCell"/>
</dbReference>
<reference evidence="9" key="1">
    <citation type="submission" date="2022-11" db="EMBL/GenBank/DDBJ databases">
        <title>Parathalassolutuus dongxingensis gen. nov., sp. nov., a novel member of family Oceanospirillaceae isolated from a coastal shrimp pond in Guangxi, China.</title>
        <authorList>
            <person name="Chen H."/>
        </authorList>
    </citation>
    <scope>NUCLEOTIDE SEQUENCE</scope>
    <source>
        <strain evidence="9">G-43</strain>
    </source>
</reference>
<keyword evidence="4" id="KW-1003">Cell membrane</keyword>
<keyword evidence="7 8" id="KW-0472">Membrane</keyword>